<evidence type="ECO:0000256" key="1">
    <source>
        <dbReference type="SAM" id="MobiDB-lite"/>
    </source>
</evidence>
<dbReference type="AlphaFoldDB" id="A0A8S1HWS6"/>
<comment type="caution">
    <text evidence="2">The sequence shown here is derived from an EMBL/GenBank/DDBJ whole genome shotgun (WGS) entry which is preliminary data.</text>
</comment>
<dbReference type="GO" id="GO:0043565">
    <property type="term" value="F:sequence-specific DNA binding"/>
    <property type="evidence" value="ECO:0007669"/>
    <property type="project" value="TreeGrafter"/>
</dbReference>
<dbReference type="EMBL" id="CAJGYM010000138">
    <property type="protein sequence ID" value="CAD6198764.1"/>
    <property type="molecule type" value="Genomic_DNA"/>
</dbReference>
<proteinExistence type="predicted"/>
<sequence length="448" mass="51942">MPKGGASALIPVHAGVKDDMNVFLRTFIKKKTVLFAEFKELFVSCGMLAMFNGRSYGAEIIEFNERLLGICVEYMQPHVCSGLPRFFEERLFGLYALYIFYYLQPANFVVQARMDPDSVQDFTKLMQENLAPKQHWDAYACGLKLIHDNAFRIVAFPETHDISCFKNYEIISDEHEIAKVVNPNVPLSRFLNLVEGEEIQMLYTAHEIYEKSKLDTLGYVNLTYNYLDDPRSKIKTCVERVTQVHEYRTRELPSLRHKAYISNEVKQEQEKNNSEMAGENRNESEIARLATISEAAEPAGFRRSSIKEKAYSSNVTYSRNRRYLNMEATKEELTEGFGGDFSNNKERRENNQSVDEPKKNGTMGLKVKEELLETSQKRRGRKRKTIQFIDISETDPQEELSPCVLKKPGESRRTTNRVRFACEEEQSNYLEIEELKDVKPEDEREENN</sequence>
<dbReference type="Pfam" id="PF09808">
    <property type="entry name" value="SNAPC1"/>
    <property type="match status" value="1"/>
</dbReference>
<accession>A0A8S1HWS6</accession>
<feature type="region of interest" description="Disordered" evidence="1">
    <location>
        <begin position="334"/>
        <end position="364"/>
    </location>
</feature>
<dbReference type="Proteomes" id="UP000835052">
    <property type="component" value="Unassembled WGS sequence"/>
</dbReference>
<dbReference type="PANTHER" id="PTHR15131:SF7">
    <property type="entry name" value="SNAPC (SMALL NUCLEAR RNA ACTIVATING COMPLEX) HOMOLOG-RELATED"/>
    <property type="match status" value="1"/>
</dbReference>
<reference evidence="2" key="1">
    <citation type="submission" date="2020-10" db="EMBL/GenBank/DDBJ databases">
        <authorList>
            <person name="Kikuchi T."/>
        </authorList>
    </citation>
    <scope>NUCLEOTIDE SEQUENCE</scope>
    <source>
        <strain evidence="2">NKZ352</strain>
    </source>
</reference>
<name>A0A8S1HWS6_9PELO</name>
<dbReference type="OrthoDB" id="20127at2759"/>
<feature type="compositionally biased region" description="Basic and acidic residues" evidence="1">
    <location>
        <begin position="343"/>
        <end position="359"/>
    </location>
</feature>
<dbReference type="PANTHER" id="PTHR15131">
    <property type="entry name" value="SMALL NUCLEAR RNA ACTIVATING COMPLEX, POLYPEPTIDE 1"/>
    <property type="match status" value="1"/>
</dbReference>
<keyword evidence="3" id="KW-1185">Reference proteome</keyword>
<dbReference type="GO" id="GO:0042795">
    <property type="term" value="P:snRNA transcription by RNA polymerase II"/>
    <property type="evidence" value="ECO:0007669"/>
    <property type="project" value="TreeGrafter"/>
</dbReference>
<evidence type="ECO:0000313" key="2">
    <source>
        <dbReference type="EMBL" id="CAD6198764.1"/>
    </source>
</evidence>
<dbReference type="GO" id="GO:0019185">
    <property type="term" value="C:snRNA-activating protein complex"/>
    <property type="evidence" value="ECO:0007669"/>
    <property type="project" value="TreeGrafter"/>
</dbReference>
<dbReference type="GO" id="GO:0042796">
    <property type="term" value="P:snRNA transcription by RNA polymerase III"/>
    <property type="evidence" value="ECO:0007669"/>
    <property type="project" value="TreeGrafter"/>
</dbReference>
<feature type="non-terminal residue" evidence="2">
    <location>
        <position position="1"/>
    </location>
</feature>
<dbReference type="InterPro" id="IPR019188">
    <property type="entry name" value="SNAPC1"/>
</dbReference>
<gene>
    <name evidence="2" type="ORF">CAUJ_LOCUS14670</name>
</gene>
<evidence type="ECO:0000313" key="3">
    <source>
        <dbReference type="Proteomes" id="UP000835052"/>
    </source>
</evidence>
<organism evidence="2 3">
    <name type="scientific">Caenorhabditis auriculariae</name>
    <dbReference type="NCBI Taxonomy" id="2777116"/>
    <lineage>
        <taxon>Eukaryota</taxon>
        <taxon>Metazoa</taxon>
        <taxon>Ecdysozoa</taxon>
        <taxon>Nematoda</taxon>
        <taxon>Chromadorea</taxon>
        <taxon>Rhabditida</taxon>
        <taxon>Rhabditina</taxon>
        <taxon>Rhabditomorpha</taxon>
        <taxon>Rhabditoidea</taxon>
        <taxon>Rhabditidae</taxon>
        <taxon>Peloderinae</taxon>
        <taxon>Caenorhabditis</taxon>
    </lineage>
</organism>
<protein>
    <submittedName>
        <fullName evidence="2">Uncharacterized protein</fullName>
    </submittedName>
</protein>